<feature type="transmembrane region" description="Helical" evidence="7">
    <location>
        <begin position="96"/>
        <end position="115"/>
    </location>
</feature>
<feature type="transmembrane region" description="Helical" evidence="7">
    <location>
        <begin position="6"/>
        <end position="24"/>
    </location>
</feature>
<feature type="transmembrane region" description="Helical" evidence="7">
    <location>
        <begin position="63"/>
        <end position="84"/>
    </location>
</feature>
<dbReference type="RefSeq" id="WP_092506655.1">
    <property type="nucleotide sequence ID" value="NZ_LT629695.1"/>
</dbReference>
<evidence type="ECO:0000256" key="3">
    <source>
        <dbReference type="ARBA" id="ARBA00022475"/>
    </source>
</evidence>
<proteinExistence type="inferred from homology"/>
<accession>A0A1G8H980</accession>
<feature type="transmembrane region" description="Helical" evidence="7">
    <location>
        <begin position="121"/>
        <end position="142"/>
    </location>
</feature>
<keyword evidence="5 7" id="KW-1133">Transmembrane helix</keyword>
<protein>
    <submittedName>
        <fullName evidence="9">Uncharacterized membrane protein YeiH</fullName>
    </submittedName>
</protein>
<evidence type="ECO:0000256" key="6">
    <source>
        <dbReference type="ARBA" id="ARBA00023136"/>
    </source>
</evidence>
<feature type="domain" description="Glycine transporter" evidence="8">
    <location>
        <begin position="97"/>
        <end position="171"/>
    </location>
</feature>
<gene>
    <name evidence="9" type="ORF">SAMN04489720_3266</name>
</gene>
<dbReference type="InterPro" id="IPR005115">
    <property type="entry name" value="Gly_transporter"/>
</dbReference>
<sequence>MIDGWLGAVHATLVGLGVLAFAISGAQLAAEKRMDVVGMAFLAVVTATGGGMLRDLLVGRTPVVLVDVWMVGVAIAGAAIVFALHRWIAHLARPVLVFDAIGLGIFCVEGTIVAIDAGIGPVGAAIVGMLTGVGGGILRDVLGNDIPTVMRRESRLYLLPALAGSALTALLVELGVASTGVLVGIGAAVIAFRLLAERFRWRVPALSTTVLPVVRGDGTPAP</sequence>
<evidence type="ECO:0000256" key="1">
    <source>
        <dbReference type="ARBA" id="ARBA00004651"/>
    </source>
</evidence>
<evidence type="ECO:0000259" key="8">
    <source>
        <dbReference type="Pfam" id="PF03458"/>
    </source>
</evidence>
<keyword evidence="6 7" id="KW-0472">Membrane</keyword>
<keyword evidence="4 7" id="KW-0812">Transmembrane</keyword>
<dbReference type="Pfam" id="PF03458">
    <property type="entry name" value="Gly_transporter"/>
    <property type="match status" value="2"/>
</dbReference>
<evidence type="ECO:0000256" key="2">
    <source>
        <dbReference type="ARBA" id="ARBA00008193"/>
    </source>
</evidence>
<comment type="subcellular location">
    <subcellularLocation>
        <location evidence="1">Cell membrane</location>
        <topology evidence="1">Multi-pass membrane protein</topology>
    </subcellularLocation>
</comment>
<evidence type="ECO:0000313" key="10">
    <source>
        <dbReference type="Proteomes" id="UP000198822"/>
    </source>
</evidence>
<evidence type="ECO:0000256" key="4">
    <source>
        <dbReference type="ARBA" id="ARBA00022692"/>
    </source>
</evidence>
<dbReference type="EMBL" id="LT629695">
    <property type="protein sequence ID" value="SDI03195.1"/>
    <property type="molecule type" value="Genomic_DNA"/>
</dbReference>
<evidence type="ECO:0000256" key="5">
    <source>
        <dbReference type="ARBA" id="ARBA00022989"/>
    </source>
</evidence>
<dbReference type="GO" id="GO:0005886">
    <property type="term" value="C:plasma membrane"/>
    <property type="evidence" value="ECO:0007669"/>
    <property type="project" value="UniProtKB-SubCell"/>
</dbReference>
<keyword evidence="3" id="KW-1003">Cell membrane</keyword>
<organism evidence="9 10">
    <name type="scientific">Agrococcus jejuensis</name>
    <dbReference type="NCBI Taxonomy" id="399736"/>
    <lineage>
        <taxon>Bacteria</taxon>
        <taxon>Bacillati</taxon>
        <taxon>Actinomycetota</taxon>
        <taxon>Actinomycetes</taxon>
        <taxon>Micrococcales</taxon>
        <taxon>Microbacteriaceae</taxon>
        <taxon>Agrococcus</taxon>
    </lineage>
</organism>
<dbReference type="STRING" id="399736.SAMN04489720_3266"/>
<evidence type="ECO:0000256" key="7">
    <source>
        <dbReference type="SAM" id="Phobius"/>
    </source>
</evidence>
<feature type="domain" description="Glycine transporter" evidence="8">
    <location>
        <begin position="16"/>
        <end position="85"/>
    </location>
</feature>
<dbReference type="AlphaFoldDB" id="A0A1G8H980"/>
<dbReference type="OrthoDB" id="9791874at2"/>
<dbReference type="PANTHER" id="PTHR30506">
    <property type="entry name" value="INNER MEMBRANE PROTEIN"/>
    <property type="match status" value="1"/>
</dbReference>
<reference evidence="10" key="1">
    <citation type="submission" date="2016-10" db="EMBL/GenBank/DDBJ databases">
        <authorList>
            <person name="Varghese N."/>
            <person name="Submissions S."/>
        </authorList>
    </citation>
    <scope>NUCLEOTIDE SEQUENCE [LARGE SCALE GENOMIC DNA]</scope>
    <source>
        <strain evidence="10">DSM 22002</strain>
    </source>
</reference>
<name>A0A1G8H980_9MICO</name>
<comment type="similarity">
    <text evidence="2">Belongs to the UPF0126 family.</text>
</comment>
<feature type="transmembrane region" description="Helical" evidence="7">
    <location>
        <begin position="178"/>
        <end position="196"/>
    </location>
</feature>
<feature type="transmembrane region" description="Helical" evidence="7">
    <location>
        <begin position="36"/>
        <end position="57"/>
    </location>
</feature>
<evidence type="ECO:0000313" key="9">
    <source>
        <dbReference type="EMBL" id="SDI03195.1"/>
    </source>
</evidence>
<keyword evidence="10" id="KW-1185">Reference proteome</keyword>
<feature type="transmembrane region" description="Helical" evidence="7">
    <location>
        <begin position="154"/>
        <end position="172"/>
    </location>
</feature>
<dbReference type="Proteomes" id="UP000198822">
    <property type="component" value="Chromosome I"/>
</dbReference>
<dbReference type="PANTHER" id="PTHR30506:SF3">
    <property type="entry name" value="UPF0126 INNER MEMBRANE PROTEIN YADS-RELATED"/>
    <property type="match status" value="1"/>
</dbReference>